<reference evidence="1" key="2">
    <citation type="submission" date="2020-11" db="EMBL/GenBank/DDBJ databases">
        <authorList>
            <person name="McCartney M.A."/>
            <person name="Auch B."/>
            <person name="Kono T."/>
            <person name="Mallez S."/>
            <person name="Becker A."/>
            <person name="Gohl D.M."/>
            <person name="Silverstein K.A.T."/>
            <person name="Koren S."/>
            <person name="Bechman K.B."/>
            <person name="Herman A."/>
            <person name="Abrahante J.E."/>
            <person name="Garbe J."/>
        </authorList>
    </citation>
    <scope>NUCLEOTIDE SEQUENCE</scope>
    <source>
        <strain evidence="1">Duluth1</strain>
        <tissue evidence="1">Whole animal</tissue>
    </source>
</reference>
<accession>A0A9D4QU04</accession>
<sequence length="74" mass="8420">MHNSLQNRCCLPEAAGDFSENIDPLVIVQKSRQVFEDYLGTKMPCQKLLQDRNCVLFLVFSCDACVLQIQKICP</sequence>
<evidence type="ECO:0000313" key="2">
    <source>
        <dbReference type="Proteomes" id="UP000828390"/>
    </source>
</evidence>
<keyword evidence="2" id="KW-1185">Reference proteome</keyword>
<organism evidence="1 2">
    <name type="scientific">Dreissena polymorpha</name>
    <name type="common">Zebra mussel</name>
    <name type="synonym">Mytilus polymorpha</name>
    <dbReference type="NCBI Taxonomy" id="45954"/>
    <lineage>
        <taxon>Eukaryota</taxon>
        <taxon>Metazoa</taxon>
        <taxon>Spiralia</taxon>
        <taxon>Lophotrochozoa</taxon>
        <taxon>Mollusca</taxon>
        <taxon>Bivalvia</taxon>
        <taxon>Autobranchia</taxon>
        <taxon>Heteroconchia</taxon>
        <taxon>Euheterodonta</taxon>
        <taxon>Imparidentia</taxon>
        <taxon>Neoheterodontei</taxon>
        <taxon>Myida</taxon>
        <taxon>Dreissenoidea</taxon>
        <taxon>Dreissenidae</taxon>
        <taxon>Dreissena</taxon>
    </lineage>
</organism>
<gene>
    <name evidence="1" type="ORF">DPMN_116953</name>
</gene>
<dbReference type="Proteomes" id="UP000828390">
    <property type="component" value="Unassembled WGS sequence"/>
</dbReference>
<proteinExistence type="predicted"/>
<dbReference type="AlphaFoldDB" id="A0A9D4QU04"/>
<comment type="caution">
    <text evidence="1">The sequence shown here is derived from an EMBL/GenBank/DDBJ whole genome shotgun (WGS) entry which is preliminary data.</text>
</comment>
<protein>
    <submittedName>
        <fullName evidence="1">Uncharacterized protein</fullName>
    </submittedName>
</protein>
<dbReference type="EMBL" id="JAIWYP010000004">
    <property type="protein sequence ID" value="KAH3843434.1"/>
    <property type="molecule type" value="Genomic_DNA"/>
</dbReference>
<evidence type="ECO:0000313" key="1">
    <source>
        <dbReference type="EMBL" id="KAH3843434.1"/>
    </source>
</evidence>
<name>A0A9D4QU04_DREPO</name>
<reference evidence="1" key="1">
    <citation type="journal article" date="2019" name="bioRxiv">
        <title>The Genome of the Zebra Mussel, Dreissena polymorpha: A Resource for Invasive Species Research.</title>
        <authorList>
            <person name="McCartney M.A."/>
            <person name="Auch B."/>
            <person name="Kono T."/>
            <person name="Mallez S."/>
            <person name="Zhang Y."/>
            <person name="Obille A."/>
            <person name="Becker A."/>
            <person name="Abrahante J.E."/>
            <person name="Garbe J."/>
            <person name="Badalamenti J.P."/>
            <person name="Herman A."/>
            <person name="Mangelson H."/>
            <person name="Liachko I."/>
            <person name="Sullivan S."/>
            <person name="Sone E.D."/>
            <person name="Koren S."/>
            <person name="Silverstein K.A.T."/>
            <person name="Beckman K.B."/>
            <person name="Gohl D.M."/>
        </authorList>
    </citation>
    <scope>NUCLEOTIDE SEQUENCE</scope>
    <source>
        <strain evidence="1">Duluth1</strain>
        <tissue evidence="1">Whole animal</tissue>
    </source>
</reference>